<proteinExistence type="predicted"/>
<dbReference type="InterPro" id="IPR045864">
    <property type="entry name" value="aa-tRNA-synth_II/BPL/LPL"/>
</dbReference>
<protein>
    <recommendedName>
        <fullName evidence="1">Phenylalanyl tRNA synthetase beta chain core domain-containing protein</fullName>
    </recommendedName>
</protein>
<name>X1CDI0_9ZZZZ</name>
<dbReference type="Gene3D" id="3.30.930.10">
    <property type="entry name" value="Bira Bifunctional Protein, Domain 2"/>
    <property type="match status" value="1"/>
</dbReference>
<sequence>DVYLRGSKVGEIGEIDPEVLLNFKLEFPVAGLELNLHKIL</sequence>
<dbReference type="InterPro" id="IPR041616">
    <property type="entry name" value="PheRS_beta_core"/>
</dbReference>
<dbReference type="SUPFAM" id="SSF55681">
    <property type="entry name" value="Class II aaRS and biotin synthetases"/>
    <property type="match status" value="1"/>
</dbReference>
<reference evidence="2" key="1">
    <citation type="journal article" date="2014" name="Front. Microbiol.">
        <title>High frequency of phylogenetically diverse reductive dehalogenase-homologous genes in deep subseafloor sedimentary metagenomes.</title>
        <authorList>
            <person name="Kawai M."/>
            <person name="Futagami T."/>
            <person name="Toyoda A."/>
            <person name="Takaki Y."/>
            <person name="Nishi S."/>
            <person name="Hori S."/>
            <person name="Arai W."/>
            <person name="Tsubouchi T."/>
            <person name="Morono Y."/>
            <person name="Uchiyama I."/>
            <person name="Ito T."/>
            <person name="Fujiyama A."/>
            <person name="Inagaki F."/>
            <person name="Takami H."/>
        </authorList>
    </citation>
    <scope>NUCLEOTIDE SEQUENCE</scope>
    <source>
        <strain evidence="2">Expedition CK06-06</strain>
    </source>
</reference>
<feature type="domain" description="Phenylalanyl tRNA synthetase beta chain core" evidence="1">
    <location>
        <begin position="1"/>
        <end position="36"/>
    </location>
</feature>
<dbReference type="AlphaFoldDB" id="X1CDI0"/>
<comment type="caution">
    <text evidence="2">The sequence shown here is derived from an EMBL/GenBank/DDBJ whole genome shotgun (WGS) entry which is preliminary data.</text>
</comment>
<gene>
    <name evidence="2" type="ORF">S01H4_62265</name>
</gene>
<accession>X1CDI0</accession>
<evidence type="ECO:0000313" key="2">
    <source>
        <dbReference type="EMBL" id="GAH05667.1"/>
    </source>
</evidence>
<feature type="non-terminal residue" evidence="2">
    <location>
        <position position="1"/>
    </location>
</feature>
<evidence type="ECO:0000259" key="1">
    <source>
        <dbReference type="Pfam" id="PF17759"/>
    </source>
</evidence>
<organism evidence="2">
    <name type="scientific">marine sediment metagenome</name>
    <dbReference type="NCBI Taxonomy" id="412755"/>
    <lineage>
        <taxon>unclassified sequences</taxon>
        <taxon>metagenomes</taxon>
        <taxon>ecological metagenomes</taxon>
    </lineage>
</organism>
<dbReference type="Pfam" id="PF17759">
    <property type="entry name" value="tRNA_synthFbeta"/>
    <property type="match status" value="1"/>
</dbReference>
<dbReference type="EMBL" id="BART01037117">
    <property type="protein sequence ID" value="GAH05667.1"/>
    <property type="molecule type" value="Genomic_DNA"/>
</dbReference>